<accession>A0A2I6SGW1</accession>
<gene>
    <name evidence="1" type="ORF">MmBV_CMP17</name>
</gene>
<dbReference type="EMBL" id="MG384816">
    <property type="protein sequence ID" value="AUO16822.1"/>
    <property type="molecule type" value="Genomic_DNA"/>
</dbReference>
<reference evidence="1" key="1">
    <citation type="submission" date="2017-10" db="EMBL/GenBank/DDBJ databases">
        <authorList>
            <person name="Banno H."/>
            <person name="Chua N.-H."/>
        </authorList>
    </citation>
    <scope>NUCLEOTIDE SEQUENCE</scope>
    <source>
        <strain evidence="1">HeBei</strain>
    </source>
</reference>
<evidence type="ECO:0000313" key="1">
    <source>
        <dbReference type="EMBL" id="AUO16822.1"/>
    </source>
</evidence>
<sequence>MLSAGACYPDDSNKSTVRRRILRSIRRLVILKM</sequence>
<protein>
    <submittedName>
        <fullName evidence="1">Uncharacterized protein</fullName>
    </submittedName>
</protein>
<name>A0A2I6SGW1_9VIRU</name>
<organism evidence="1">
    <name type="scientific">Microplitis mediator bracovirus</name>
    <dbReference type="NCBI Taxonomy" id="1836595"/>
    <lineage>
        <taxon>Viruses</taxon>
        <taxon>Viruses incertae sedis</taxon>
        <taxon>Polydnaviriformidae</taxon>
        <taxon>Bracoviriform</taxon>
    </lineage>
</organism>
<proteinExistence type="predicted"/>